<feature type="region of interest" description="Disordered" evidence="1">
    <location>
        <begin position="216"/>
        <end position="244"/>
    </location>
</feature>
<dbReference type="SUPFAM" id="SSF109604">
    <property type="entry name" value="HD-domain/PDEase-like"/>
    <property type="match status" value="1"/>
</dbReference>
<evidence type="ECO:0008006" key="3">
    <source>
        <dbReference type="Google" id="ProtNLM"/>
    </source>
</evidence>
<evidence type="ECO:0000313" key="2">
    <source>
        <dbReference type="EMBL" id="ASF00572.1"/>
    </source>
</evidence>
<accession>A0A218MMQ3</accession>
<evidence type="ECO:0000256" key="1">
    <source>
        <dbReference type="SAM" id="MobiDB-lite"/>
    </source>
</evidence>
<reference evidence="2" key="1">
    <citation type="submission" date="2016-10" db="EMBL/GenBank/DDBJ databases">
        <authorList>
            <person name="Varghese N."/>
        </authorList>
    </citation>
    <scope>NUCLEOTIDE SEQUENCE</scope>
</reference>
<sequence length="261" mass="30305">MLSAEKIQQNWDRYLNEIKTNISKERTNILIPFLEKFEERIMMMPAAAKNWHHSAFAGGYVDHVLRVYDCANELYKTWNKMGGDISTYTIEEMHFVALFHDLGKMGQQEGEYYQPNDSQWHIDKLGQIYKFNTDIPAMKIPERSLFLLQQIGCIVSQNEYIGIKIHDGLYDESNKFYFMSGMKETKLRSHLPLLMHQADHMAAQIEFEIWNNATDAVPKQSKPKNGTKGDKTIRNAKKINTKNNPNLSNATLDVIDSFFKD</sequence>
<organism evidence="2">
    <name type="scientific">uncultured virus</name>
    <dbReference type="NCBI Taxonomy" id="340016"/>
    <lineage>
        <taxon>Viruses</taxon>
        <taxon>environmental samples</taxon>
    </lineage>
</organism>
<name>A0A218MMQ3_9VIRU</name>
<protein>
    <recommendedName>
        <fullName evidence="3">HD domain-containing protein</fullName>
    </recommendedName>
</protein>
<reference evidence="2" key="2">
    <citation type="journal article" date="2017" name="Nat. Commun.">
        <title>Single-virus genomics reveals hidden cosmopolitan and abundant viruses.</title>
        <authorList>
            <person name="Martinez-Hernandez F."/>
            <person name="Fornas O."/>
            <person name="Lluesma Gomez M."/>
            <person name="Bolduc B."/>
            <person name="de la Cruz Pena M.J."/>
            <person name="Martinez J.M."/>
            <person name="Anton J."/>
            <person name="Gasol J.M."/>
            <person name="Rosselli R."/>
            <person name="Rodriguez-Valera F."/>
            <person name="Sullivan M.B."/>
            <person name="Acinas S.G."/>
            <person name="Martinez-Garcia M."/>
        </authorList>
    </citation>
    <scope>NUCLEOTIDE SEQUENCE</scope>
</reference>
<proteinExistence type="predicted"/>
<dbReference type="EMBL" id="KY052842">
    <property type="protein sequence ID" value="ASF00572.1"/>
    <property type="molecule type" value="Genomic_DNA"/>
</dbReference>